<dbReference type="PANTHER" id="PTHR30086">
    <property type="entry name" value="ARGININE EXPORTER PROTEIN ARGO"/>
    <property type="match status" value="1"/>
</dbReference>
<name>A0A2N3PQS0_9PROT</name>
<feature type="transmembrane region" description="Helical" evidence="6">
    <location>
        <begin position="178"/>
        <end position="199"/>
    </location>
</feature>
<dbReference type="GO" id="GO:0033228">
    <property type="term" value="P:cysteine export across plasma membrane"/>
    <property type="evidence" value="ECO:0007669"/>
    <property type="project" value="TreeGrafter"/>
</dbReference>
<dbReference type="InterPro" id="IPR001123">
    <property type="entry name" value="LeuE-type"/>
</dbReference>
<protein>
    <submittedName>
        <fullName evidence="7">Multidrug transporter MatE</fullName>
    </submittedName>
</protein>
<dbReference type="GO" id="GO:0015171">
    <property type="term" value="F:amino acid transmembrane transporter activity"/>
    <property type="evidence" value="ECO:0007669"/>
    <property type="project" value="TreeGrafter"/>
</dbReference>
<evidence type="ECO:0000256" key="6">
    <source>
        <dbReference type="SAM" id="Phobius"/>
    </source>
</evidence>
<dbReference type="GO" id="GO:0005886">
    <property type="term" value="C:plasma membrane"/>
    <property type="evidence" value="ECO:0007669"/>
    <property type="project" value="UniProtKB-SubCell"/>
</dbReference>
<feature type="transmembrane region" description="Helical" evidence="6">
    <location>
        <begin position="71"/>
        <end position="94"/>
    </location>
</feature>
<proteinExistence type="predicted"/>
<keyword evidence="3 6" id="KW-0812">Transmembrane</keyword>
<keyword evidence="8" id="KW-1185">Reference proteome</keyword>
<evidence type="ECO:0000313" key="7">
    <source>
        <dbReference type="EMBL" id="PKU22750.1"/>
    </source>
</evidence>
<reference evidence="8" key="1">
    <citation type="submission" date="2017-12" db="EMBL/GenBank/DDBJ databases">
        <title>Draft genome sequence of Telmatospirillum siberiense 26-4b1T, an acidotolerant peatland alphaproteobacterium potentially involved in sulfur cycling.</title>
        <authorList>
            <person name="Hausmann B."/>
            <person name="Pjevac P."/>
            <person name="Schreck K."/>
            <person name="Herbold C.W."/>
            <person name="Daims H."/>
            <person name="Wagner M."/>
            <person name="Pester M."/>
            <person name="Loy A."/>
        </authorList>
    </citation>
    <scope>NUCLEOTIDE SEQUENCE [LARGE SCALE GENOMIC DNA]</scope>
    <source>
        <strain evidence="8">26-4b1</strain>
    </source>
</reference>
<feature type="transmembrane region" description="Helical" evidence="6">
    <location>
        <begin position="141"/>
        <end position="166"/>
    </location>
</feature>
<evidence type="ECO:0000256" key="3">
    <source>
        <dbReference type="ARBA" id="ARBA00022692"/>
    </source>
</evidence>
<feature type="transmembrane region" description="Helical" evidence="6">
    <location>
        <begin position="115"/>
        <end position="135"/>
    </location>
</feature>
<dbReference type="EMBL" id="PIUM01000027">
    <property type="protein sequence ID" value="PKU22750.1"/>
    <property type="molecule type" value="Genomic_DNA"/>
</dbReference>
<dbReference type="Pfam" id="PF01810">
    <property type="entry name" value="LysE"/>
    <property type="match status" value="1"/>
</dbReference>
<evidence type="ECO:0000256" key="2">
    <source>
        <dbReference type="ARBA" id="ARBA00022475"/>
    </source>
</evidence>
<dbReference type="AlphaFoldDB" id="A0A2N3PQS0"/>
<accession>A0A2N3PQS0</accession>
<gene>
    <name evidence="7" type="ORF">CWS72_19940</name>
</gene>
<comment type="subcellular location">
    <subcellularLocation>
        <location evidence="1">Cell membrane</location>
        <topology evidence="1">Multi-pass membrane protein</topology>
    </subcellularLocation>
</comment>
<keyword evidence="4 6" id="KW-1133">Transmembrane helix</keyword>
<feature type="transmembrane region" description="Helical" evidence="6">
    <location>
        <begin position="12"/>
        <end position="33"/>
    </location>
</feature>
<evidence type="ECO:0000256" key="4">
    <source>
        <dbReference type="ARBA" id="ARBA00022989"/>
    </source>
</evidence>
<dbReference type="PANTHER" id="PTHR30086:SF20">
    <property type="entry name" value="ARGININE EXPORTER PROTEIN ARGO-RELATED"/>
    <property type="match status" value="1"/>
</dbReference>
<evidence type="ECO:0000256" key="5">
    <source>
        <dbReference type="ARBA" id="ARBA00023136"/>
    </source>
</evidence>
<feature type="transmembrane region" description="Helical" evidence="6">
    <location>
        <begin position="45"/>
        <end position="65"/>
    </location>
</feature>
<sequence>MTDIPLLLDPLFLAQTATILAVPGPTNALLATAGATKGIRVSIRFVAVVLTAYLGAILAWGLLLIPASAAWPPLMVLARLGCALFLAATALRLWRGTTSLAATPASPITNRTLTLATLLNPKALLFATGIFPATAFTQSDVFYSTALAFAAPLVPITLAWIAFGASLASSQSRISPKLAHRAAAILLACFSASIGLSAVV</sequence>
<evidence type="ECO:0000256" key="1">
    <source>
        <dbReference type="ARBA" id="ARBA00004651"/>
    </source>
</evidence>
<evidence type="ECO:0000313" key="8">
    <source>
        <dbReference type="Proteomes" id="UP000233293"/>
    </source>
</evidence>
<keyword evidence="5 6" id="KW-0472">Membrane</keyword>
<dbReference type="Proteomes" id="UP000233293">
    <property type="component" value="Unassembled WGS sequence"/>
</dbReference>
<comment type="caution">
    <text evidence="7">The sequence shown here is derived from an EMBL/GenBank/DDBJ whole genome shotgun (WGS) entry which is preliminary data.</text>
</comment>
<organism evidence="7 8">
    <name type="scientific">Telmatospirillum siberiense</name>
    <dbReference type="NCBI Taxonomy" id="382514"/>
    <lineage>
        <taxon>Bacteria</taxon>
        <taxon>Pseudomonadati</taxon>
        <taxon>Pseudomonadota</taxon>
        <taxon>Alphaproteobacteria</taxon>
        <taxon>Rhodospirillales</taxon>
        <taxon>Rhodospirillaceae</taxon>
        <taxon>Telmatospirillum</taxon>
    </lineage>
</organism>
<keyword evidence="2" id="KW-1003">Cell membrane</keyword>